<proteinExistence type="predicted"/>
<reference evidence="1 2" key="1">
    <citation type="journal article" date="2021" name="BMC Genomics">
        <title>Datura genome reveals duplications of psychoactive alkaloid biosynthetic genes and high mutation rate following tissue culture.</title>
        <authorList>
            <person name="Rajewski A."/>
            <person name="Carter-House D."/>
            <person name="Stajich J."/>
            <person name="Litt A."/>
        </authorList>
    </citation>
    <scope>NUCLEOTIDE SEQUENCE [LARGE SCALE GENOMIC DNA]</scope>
    <source>
        <strain evidence="1">AR-01</strain>
    </source>
</reference>
<feature type="non-terminal residue" evidence="1">
    <location>
        <position position="51"/>
    </location>
</feature>
<protein>
    <submittedName>
        <fullName evidence="1">Uncharacterized protein</fullName>
    </submittedName>
</protein>
<accession>A0ABS8VMX4</accession>
<sequence>AHLSVVADPLWRSEIHYNGSGSYFLVHYGRLRPLPRSRCNENSTAAAVPEP</sequence>
<keyword evidence="2" id="KW-1185">Reference proteome</keyword>
<dbReference type="Proteomes" id="UP000823775">
    <property type="component" value="Unassembled WGS sequence"/>
</dbReference>
<evidence type="ECO:0000313" key="1">
    <source>
        <dbReference type="EMBL" id="MCE0481936.1"/>
    </source>
</evidence>
<organism evidence="1 2">
    <name type="scientific">Datura stramonium</name>
    <name type="common">Jimsonweed</name>
    <name type="synonym">Common thornapple</name>
    <dbReference type="NCBI Taxonomy" id="4076"/>
    <lineage>
        <taxon>Eukaryota</taxon>
        <taxon>Viridiplantae</taxon>
        <taxon>Streptophyta</taxon>
        <taxon>Embryophyta</taxon>
        <taxon>Tracheophyta</taxon>
        <taxon>Spermatophyta</taxon>
        <taxon>Magnoliopsida</taxon>
        <taxon>eudicotyledons</taxon>
        <taxon>Gunneridae</taxon>
        <taxon>Pentapetalae</taxon>
        <taxon>asterids</taxon>
        <taxon>lamiids</taxon>
        <taxon>Solanales</taxon>
        <taxon>Solanaceae</taxon>
        <taxon>Solanoideae</taxon>
        <taxon>Datureae</taxon>
        <taxon>Datura</taxon>
    </lineage>
</organism>
<feature type="non-terminal residue" evidence="1">
    <location>
        <position position="1"/>
    </location>
</feature>
<dbReference type="EMBL" id="JACEIK010005631">
    <property type="protein sequence ID" value="MCE0481936.1"/>
    <property type="molecule type" value="Genomic_DNA"/>
</dbReference>
<name>A0ABS8VMX4_DATST</name>
<comment type="caution">
    <text evidence="1">The sequence shown here is derived from an EMBL/GenBank/DDBJ whole genome shotgun (WGS) entry which is preliminary data.</text>
</comment>
<gene>
    <name evidence="1" type="ORF">HAX54_040149</name>
</gene>
<evidence type="ECO:0000313" key="2">
    <source>
        <dbReference type="Proteomes" id="UP000823775"/>
    </source>
</evidence>